<dbReference type="AlphaFoldDB" id="A0A345ULR0"/>
<sequence>MRTRNESVTTTGAFFLLIFGFITYVIVAAVGILEAVSRFLS</sequence>
<evidence type="ECO:0000256" key="1">
    <source>
        <dbReference type="SAM" id="Phobius"/>
    </source>
</evidence>
<feature type="transmembrane region" description="Helical" evidence="1">
    <location>
        <begin position="12"/>
        <end position="33"/>
    </location>
</feature>
<reference evidence="2 3" key="1">
    <citation type="submission" date="2018-03" db="EMBL/GenBank/DDBJ databases">
        <title>Phenotypic and genomic properties of Cyclonatronum proteinivorum gen. nov., sp. nov., a haloalkaliphilic bacteroidete from soda lakes possessing Na+-translocating rhodopsin.</title>
        <authorList>
            <person name="Toshchakov S.V."/>
            <person name="Korzhenkov A."/>
            <person name="Samarov N.I."/>
            <person name="Kublanov I.V."/>
            <person name="Muntyan M.S."/>
            <person name="Sorokin D.Y."/>
        </authorList>
    </citation>
    <scope>NUCLEOTIDE SEQUENCE [LARGE SCALE GENOMIC DNA]</scope>
    <source>
        <strain evidence="2 3">Omega</strain>
    </source>
</reference>
<dbReference type="Proteomes" id="UP000254808">
    <property type="component" value="Chromosome"/>
</dbReference>
<accession>A0A345ULR0</accession>
<evidence type="ECO:0000313" key="2">
    <source>
        <dbReference type="EMBL" id="AXJ01412.1"/>
    </source>
</evidence>
<keyword evidence="1" id="KW-1133">Transmembrane helix</keyword>
<keyword evidence="1" id="KW-0812">Transmembrane</keyword>
<keyword evidence="3" id="KW-1185">Reference proteome</keyword>
<protein>
    <submittedName>
        <fullName evidence="2">Uncharacterized protein</fullName>
    </submittedName>
</protein>
<proteinExistence type="predicted"/>
<dbReference type="RefSeq" id="WP_270049182.1">
    <property type="nucleotide sequence ID" value="NZ_CP027806.1"/>
</dbReference>
<keyword evidence="1" id="KW-0472">Membrane</keyword>
<name>A0A345ULR0_9BACT</name>
<dbReference type="KEGG" id="cprv:CYPRO_2164"/>
<evidence type="ECO:0000313" key="3">
    <source>
        <dbReference type="Proteomes" id="UP000254808"/>
    </source>
</evidence>
<dbReference type="EMBL" id="CP027806">
    <property type="protein sequence ID" value="AXJ01412.1"/>
    <property type="molecule type" value="Genomic_DNA"/>
</dbReference>
<organism evidence="2 3">
    <name type="scientific">Cyclonatronum proteinivorum</name>
    <dbReference type="NCBI Taxonomy" id="1457365"/>
    <lineage>
        <taxon>Bacteria</taxon>
        <taxon>Pseudomonadati</taxon>
        <taxon>Balneolota</taxon>
        <taxon>Balneolia</taxon>
        <taxon>Balneolales</taxon>
        <taxon>Cyclonatronaceae</taxon>
        <taxon>Cyclonatronum</taxon>
    </lineage>
</organism>
<gene>
    <name evidence="2" type="ORF">CYPRO_2164</name>
</gene>